<dbReference type="KEGG" id="lcc:B488_12390"/>
<gene>
    <name evidence="1" type="ordered locus">B488_12390</name>
</gene>
<dbReference type="EMBL" id="CP003789">
    <property type="protein sequence ID" value="AGA65231.1"/>
    <property type="molecule type" value="Genomic_DNA"/>
</dbReference>
<name>L0EXX4_LIBCB</name>
<protein>
    <submittedName>
        <fullName evidence="1">Uncharacterized protein</fullName>
    </submittedName>
</protein>
<dbReference type="PATRIC" id="fig|1215343.11.peg.1278"/>
<dbReference type="STRING" id="1215343.B488_12390"/>
<dbReference type="Proteomes" id="UP000010799">
    <property type="component" value="Chromosome"/>
</dbReference>
<sequence>MFLVKDLLLIVKIHEIEKLFIFFDNKSLIFKNDDDISLTEDTLDTLFKVFF</sequence>
<dbReference type="AlphaFoldDB" id="L0EXX4"/>
<evidence type="ECO:0000313" key="1">
    <source>
        <dbReference type="EMBL" id="AGA65231.1"/>
    </source>
</evidence>
<keyword evidence="2" id="KW-1185">Reference proteome</keyword>
<organism evidence="1 2">
    <name type="scientific">Liberibacter crescens (strain BT-1)</name>
    <dbReference type="NCBI Taxonomy" id="1215343"/>
    <lineage>
        <taxon>Bacteria</taxon>
        <taxon>Pseudomonadati</taxon>
        <taxon>Pseudomonadota</taxon>
        <taxon>Alphaproteobacteria</taxon>
        <taxon>Hyphomicrobiales</taxon>
        <taxon>Rhizobiaceae</taxon>
        <taxon>Liberibacter</taxon>
    </lineage>
</organism>
<accession>L0EXX4</accession>
<proteinExistence type="predicted"/>
<evidence type="ECO:0000313" key="2">
    <source>
        <dbReference type="Proteomes" id="UP000010799"/>
    </source>
</evidence>
<reference evidence="1 2" key="1">
    <citation type="journal article" date="2012" name="Stand. Genomic Sci.">
        <title>Complete genome sequence of Liberibacter crescens BT-1.</title>
        <authorList>
            <person name="Leonard M.T."/>
            <person name="Fagen J.R."/>
            <person name="Davis-Richardson A.G."/>
            <person name="Davis M.J."/>
            <person name="Triplett E.W."/>
        </authorList>
    </citation>
    <scope>NUCLEOTIDE SEQUENCE [LARGE SCALE GENOMIC DNA]</scope>
    <source>
        <strain evidence="1 2">BT-1</strain>
    </source>
</reference>
<dbReference type="HOGENOM" id="CLU_3100419_0_0_5"/>